<sequence>MSPVPREARPYQGRRAGLVTRLVAAVLDGAVVGVLLAAGYFGLAGLLFLVDPRGFSMPRAGLVFSLASAFVVSFLYLTLAWTMSGRTYGYLVMGLRVVGRGGRTLGLTGSALRALGVVLLPIGVLWVVVGRDNRSVQDVVLGTAVVYDWQPRGAQDHPHT</sequence>
<evidence type="ECO:0000256" key="5">
    <source>
        <dbReference type="ARBA" id="ARBA00023136"/>
    </source>
</evidence>
<accession>A0ABP5KUH6</accession>
<name>A0ABP5KUH6_9ACTN</name>
<gene>
    <name evidence="8" type="ORF">GCM10009844_04790</name>
</gene>
<dbReference type="InterPro" id="IPR051791">
    <property type="entry name" value="Pra-immunoreactive"/>
</dbReference>
<proteinExistence type="predicted"/>
<feature type="domain" description="RDD" evidence="7">
    <location>
        <begin position="16"/>
        <end position="140"/>
    </location>
</feature>
<keyword evidence="9" id="KW-1185">Reference proteome</keyword>
<dbReference type="EMBL" id="BAAAQR010000001">
    <property type="protein sequence ID" value="GAA2137586.1"/>
    <property type="molecule type" value="Genomic_DNA"/>
</dbReference>
<dbReference type="Proteomes" id="UP001501771">
    <property type="component" value="Unassembled WGS sequence"/>
</dbReference>
<comment type="subcellular location">
    <subcellularLocation>
        <location evidence="1">Cell membrane</location>
        <topology evidence="1">Multi-pass membrane protein</topology>
    </subcellularLocation>
</comment>
<reference evidence="9" key="1">
    <citation type="journal article" date="2019" name="Int. J. Syst. Evol. Microbiol.">
        <title>The Global Catalogue of Microorganisms (GCM) 10K type strain sequencing project: providing services to taxonomists for standard genome sequencing and annotation.</title>
        <authorList>
            <consortium name="The Broad Institute Genomics Platform"/>
            <consortium name="The Broad Institute Genome Sequencing Center for Infectious Disease"/>
            <person name="Wu L."/>
            <person name="Ma J."/>
        </authorList>
    </citation>
    <scope>NUCLEOTIDE SEQUENCE [LARGE SCALE GENOMIC DNA]</scope>
    <source>
        <strain evidence="9">JCM 16022</strain>
    </source>
</reference>
<dbReference type="InterPro" id="IPR010432">
    <property type="entry name" value="RDD"/>
</dbReference>
<keyword evidence="2" id="KW-1003">Cell membrane</keyword>
<evidence type="ECO:0000256" key="6">
    <source>
        <dbReference type="SAM" id="Phobius"/>
    </source>
</evidence>
<evidence type="ECO:0000259" key="7">
    <source>
        <dbReference type="Pfam" id="PF06271"/>
    </source>
</evidence>
<dbReference type="Pfam" id="PF06271">
    <property type="entry name" value="RDD"/>
    <property type="match status" value="1"/>
</dbReference>
<evidence type="ECO:0000256" key="3">
    <source>
        <dbReference type="ARBA" id="ARBA00022692"/>
    </source>
</evidence>
<evidence type="ECO:0000256" key="4">
    <source>
        <dbReference type="ARBA" id="ARBA00022989"/>
    </source>
</evidence>
<keyword evidence="4 6" id="KW-1133">Transmembrane helix</keyword>
<evidence type="ECO:0000313" key="9">
    <source>
        <dbReference type="Proteomes" id="UP001501771"/>
    </source>
</evidence>
<organism evidence="8 9">
    <name type="scientific">Nocardioides koreensis</name>
    <dbReference type="NCBI Taxonomy" id="433651"/>
    <lineage>
        <taxon>Bacteria</taxon>
        <taxon>Bacillati</taxon>
        <taxon>Actinomycetota</taxon>
        <taxon>Actinomycetes</taxon>
        <taxon>Propionibacteriales</taxon>
        <taxon>Nocardioidaceae</taxon>
        <taxon>Nocardioides</taxon>
    </lineage>
</organism>
<keyword evidence="3 6" id="KW-0812">Transmembrane</keyword>
<evidence type="ECO:0000313" key="8">
    <source>
        <dbReference type="EMBL" id="GAA2137586.1"/>
    </source>
</evidence>
<evidence type="ECO:0000256" key="1">
    <source>
        <dbReference type="ARBA" id="ARBA00004651"/>
    </source>
</evidence>
<protein>
    <recommendedName>
        <fullName evidence="7">RDD domain-containing protein</fullName>
    </recommendedName>
</protein>
<feature type="transmembrane region" description="Helical" evidence="6">
    <location>
        <begin position="30"/>
        <end position="50"/>
    </location>
</feature>
<comment type="caution">
    <text evidence="8">The sequence shown here is derived from an EMBL/GenBank/DDBJ whole genome shotgun (WGS) entry which is preliminary data.</text>
</comment>
<keyword evidence="5 6" id="KW-0472">Membrane</keyword>
<feature type="transmembrane region" description="Helical" evidence="6">
    <location>
        <begin position="62"/>
        <end position="84"/>
    </location>
</feature>
<dbReference type="PANTHER" id="PTHR36115">
    <property type="entry name" value="PROLINE-RICH ANTIGEN HOMOLOG-RELATED"/>
    <property type="match status" value="1"/>
</dbReference>
<feature type="transmembrane region" description="Helical" evidence="6">
    <location>
        <begin position="104"/>
        <end position="129"/>
    </location>
</feature>
<evidence type="ECO:0000256" key="2">
    <source>
        <dbReference type="ARBA" id="ARBA00022475"/>
    </source>
</evidence>